<sequence>MKNNCAALLPVIFCFCAAPALSQQTWQADLSSYVGPVARVGLPSEGATSRLVLIAFEYATQCNPLFTYVELQGPKFGVAEKQSSLPPSSIGGAINNKRYSGNSAAMTLYSNGIEVGFAMPDEMAMALASDPITSISFTTPAGKEIPLPTAGLSNAAAKALDACTKKVFF</sequence>
<dbReference type="AlphaFoldDB" id="A0A5A7MKS2"/>
<dbReference type="Proteomes" id="UP000323105">
    <property type="component" value="Unassembled WGS sequence"/>
</dbReference>
<reference evidence="2 3" key="1">
    <citation type="journal article" date="2019" name="Microbiol. Resour. Announc.">
        <title>Draft Genome Sequence of Comamonas testosteroni TA441, a Bacterium That Has a Cryptic Phenol Degradation Gene Cluster.</title>
        <authorList>
            <person name="Arai H."/>
            <person name="Ishii M."/>
        </authorList>
    </citation>
    <scope>NUCLEOTIDE SEQUENCE [LARGE SCALE GENOMIC DNA]</scope>
    <source>
        <strain evidence="2 3">TA441</strain>
    </source>
</reference>
<feature type="chain" id="PRO_5022719115" evidence="1">
    <location>
        <begin position="23"/>
        <end position="169"/>
    </location>
</feature>
<organism evidence="2 3">
    <name type="scientific">Comamonas testosteroni</name>
    <name type="common">Pseudomonas testosteroni</name>
    <dbReference type="NCBI Taxonomy" id="285"/>
    <lineage>
        <taxon>Bacteria</taxon>
        <taxon>Pseudomonadati</taxon>
        <taxon>Pseudomonadota</taxon>
        <taxon>Betaproteobacteria</taxon>
        <taxon>Burkholderiales</taxon>
        <taxon>Comamonadaceae</taxon>
        <taxon>Comamonas</taxon>
    </lineage>
</organism>
<feature type="signal peptide" evidence="1">
    <location>
        <begin position="1"/>
        <end position="22"/>
    </location>
</feature>
<comment type="caution">
    <text evidence="2">The sequence shown here is derived from an EMBL/GenBank/DDBJ whole genome shotgun (WGS) entry which is preliminary data.</text>
</comment>
<evidence type="ECO:0000313" key="2">
    <source>
        <dbReference type="EMBL" id="GEQ78070.1"/>
    </source>
</evidence>
<evidence type="ECO:0000313" key="3">
    <source>
        <dbReference type="Proteomes" id="UP000323105"/>
    </source>
</evidence>
<gene>
    <name evidence="2" type="ORF">CTTA_5075</name>
</gene>
<name>A0A5A7MKS2_COMTE</name>
<proteinExistence type="predicted"/>
<dbReference type="EMBL" id="BKBW01000023">
    <property type="protein sequence ID" value="GEQ78070.1"/>
    <property type="molecule type" value="Genomic_DNA"/>
</dbReference>
<keyword evidence="1" id="KW-0732">Signal</keyword>
<accession>A0A5A7MKS2</accession>
<protein>
    <submittedName>
        <fullName evidence="2">Uncharacterized protein</fullName>
    </submittedName>
</protein>
<dbReference type="RefSeq" id="WP_149357286.1">
    <property type="nucleotide sequence ID" value="NZ_BKBW01000023.1"/>
</dbReference>
<evidence type="ECO:0000256" key="1">
    <source>
        <dbReference type="SAM" id="SignalP"/>
    </source>
</evidence>